<evidence type="ECO:0000313" key="3">
    <source>
        <dbReference type="Proteomes" id="UP000610293"/>
    </source>
</evidence>
<reference evidence="2" key="1">
    <citation type="journal article" date="2020" name="FEMS Microbiol. Ecol.">
        <title>Temporal dynamics of bacterial communities during seed development and maturation.</title>
        <authorList>
            <person name="Chesneau G."/>
            <person name="Torres-Cortes G."/>
            <person name="Briand M."/>
            <person name="Darrasse A."/>
            <person name="Preveaux A."/>
            <person name="Marais C."/>
            <person name="Jacques M.A."/>
            <person name="Shade A."/>
            <person name="Barret M."/>
        </authorList>
    </citation>
    <scope>NUCLEOTIDE SEQUENCE</scope>
    <source>
        <strain evidence="2">CFBP13533</strain>
    </source>
</reference>
<dbReference type="RefSeq" id="WP_191955198.1">
    <property type="nucleotide sequence ID" value="NZ_JACYNJ010000001.1"/>
</dbReference>
<sequence length="571" mass="64647">MLGETCFAAVCFIPIDPNESNLFGFSEFLAGLALMVLAWTIGDVRYRFRVQTAPIPLQGLTFSVVASVGVLTLLTDLWRAQGWLVPKGHVLTPASWQTILAGLFLATFLTWAWFAFIRRPTFGKRNAKRYARTLYRLILKGDPTELAVVADELAYSARALVHYAPDRNGPKSHLQKKNKNNSQIATSKVVRYANDLLLLVADKRFCRVIVESSPGTALAIFQEMGETKKYGISVQIFARNIIREALRNTNSFLYHETEGYESGLMGYHKPLSQAMFGNLMMVDTIGTLLDPDLVGNSKWGPAQWEAYCRLVLITLNDSTNIWRWDHSIALQNAKIYIESAASGLYKLNTVTNSWDRDEVQSLQIVMRFIGDTIKILNDRGLPKYLRLRVREQYGHPHESFYDHIASLIFEVIFHASAVHSPKWECWTIQHNSIWSPTRHHLNGPAGKVIQFKLRRLLYNEIIAMDDFPNFKGARILSFCLNVMGLKISNNNFDKENRPLHKAILAWTKKRYCWLQNSSPAAAEACLVDGITFDAEGLQLVSTSTANGLRREPHYVRLKLDPAPADAPGQRE</sequence>
<keyword evidence="1" id="KW-1133">Transmembrane helix</keyword>
<evidence type="ECO:0000313" key="2">
    <source>
        <dbReference type="EMBL" id="MBD8268351.1"/>
    </source>
</evidence>
<dbReference type="Proteomes" id="UP000610293">
    <property type="component" value="Unassembled WGS sequence"/>
</dbReference>
<feature type="transmembrane region" description="Helical" evidence="1">
    <location>
        <begin position="53"/>
        <end position="74"/>
    </location>
</feature>
<proteinExistence type="predicted"/>
<feature type="transmembrane region" description="Helical" evidence="1">
    <location>
        <begin position="22"/>
        <end position="41"/>
    </location>
</feature>
<feature type="transmembrane region" description="Helical" evidence="1">
    <location>
        <begin position="94"/>
        <end position="116"/>
    </location>
</feature>
<gene>
    <name evidence="2" type="ORF">IFU03_01145</name>
</gene>
<keyword evidence="1" id="KW-0472">Membrane</keyword>
<accession>A0AAE2PUA0</accession>
<evidence type="ECO:0000256" key="1">
    <source>
        <dbReference type="SAM" id="Phobius"/>
    </source>
</evidence>
<protein>
    <submittedName>
        <fullName evidence="2">Uncharacterized protein</fullName>
    </submittedName>
</protein>
<comment type="caution">
    <text evidence="2">The sequence shown here is derived from an EMBL/GenBank/DDBJ whole genome shotgun (WGS) entry which is preliminary data.</text>
</comment>
<organism evidence="2 3">
    <name type="scientific">Pseudomonas fluorescens</name>
    <dbReference type="NCBI Taxonomy" id="294"/>
    <lineage>
        <taxon>Bacteria</taxon>
        <taxon>Pseudomonadati</taxon>
        <taxon>Pseudomonadota</taxon>
        <taxon>Gammaproteobacteria</taxon>
        <taxon>Pseudomonadales</taxon>
        <taxon>Pseudomonadaceae</taxon>
        <taxon>Pseudomonas</taxon>
    </lineage>
</organism>
<dbReference type="AlphaFoldDB" id="A0AAE2PUA0"/>
<name>A0AAE2PUA0_PSEFL</name>
<dbReference type="EMBL" id="JACYNJ010000001">
    <property type="protein sequence ID" value="MBD8268351.1"/>
    <property type="molecule type" value="Genomic_DNA"/>
</dbReference>
<keyword evidence="1" id="KW-0812">Transmembrane</keyword>